<dbReference type="Gene3D" id="2.30.30.60">
    <property type="match status" value="1"/>
</dbReference>
<keyword evidence="4 8" id="KW-0812">Transmembrane</keyword>
<feature type="transmembrane region" description="Helical" evidence="8">
    <location>
        <begin position="505"/>
        <end position="527"/>
    </location>
</feature>
<organism evidence="12 13">
    <name type="scientific">Cupriavidus basilensis</name>
    <dbReference type="NCBI Taxonomy" id="68895"/>
    <lineage>
        <taxon>Bacteria</taxon>
        <taxon>Pseudomonadati</taxon>
        <taxon>Pseudomonadota</taxon>
        <taxon>Betaproteobacteria</taxon>
        <taxon>Burkholderiales</taxon>
        <taxon>Burkholderiaceae</taxon>
        <taxon>Cupriavidus</taxon>
    </lineage>
</organism>
<feature type="region of interest" description="Disordered" evidence="7">
    <location>
        <begin position="701"/>
        <end position="723"/>
    </location>
</feature>
<dbReference type="InterPro" id="IPR045276">
    <property type="entry name" value="YbiO_bact"/>
</dbReference>
<dbReference type="Gene3D" id="3.30.70.100">
    <property type="match status" value="1"/>
</dbReference>
<evidence type="ECO:0000256" key="1">
    <source>
        <dbReference type="ARBA" id="ARBA00004651"/>
    </source>
</evidence>
<evidence type="ECO:0000256" key="5">
    <source>
        <dbReference type="ARBA" id="ARBA00022989"/>
    </source>
</evidence>
<dbReference type="Pfam" id="PF00924">
    <property type="entry name" value="MS_channel_2nd"/>
    <property type="match status" value="1"/>
</dbReference>
<keyword evidence="5 8" id="KW-1133">Transmembrane helix</keyword>
<feature type="transmembrane region" description="Helical" evidence="8">
    <location>
        <begin position="307"/>
        <end position="332"/>
    </location>
</feature>
<keyword evidence="3" id="KW-1003">Cell membrane</keyword>
<evidence type="ECO:0000313" key="13">
    <source>
        <dbReference type="Proteomes" id="UP001216674"/>
    </source>
</evidence>
<dbReference type="SUPFAM" id="SSF50182">
    <property type="entry name" value="Sm-like ribonucleoproteins"/>
    <property type="match status" value="1"/>
</dbReference>
<dbReference type="InterPro" id="IPR006685">
    <property type="entry name" value="MscS_channel_2nd"/>
</dbReference>
<feature type="transmembrane region" description="Helical" evidence="8">
    <location>
        <begin position="229"/>
        <end position="246"/>
    </location>
</feature>
<dbReference type="SUPFAM" id="SSF82861">
    <property type="entry name" value="Mechanosensitive channel protein MscS (YggB), transmembrane region"/>
    <property type="match status" value="1"/>
</dbReference>
<dbReference type="InterPro" id="IPR011014">
    <property type="entry name" value="MscS_channel_TM-2"/>
</dbReference>
<feature type="domain" description="Mechanosensitive ion channel MscS C-terminal" evidence="10">
    <location>
        <begin position="596"/>
        <end position="683"/>
    </location>
</feature>
<dbReference type="Gene3D" id="1.10.287.1260">
    <property type="match status" value="1"/>
</dbReference>
<feature type="transmembrane region" description="Helical" evidence="8">
    <location>
        <begin position="266"/>
        <end position="286"/>
    </location>
</feature>
<keyword evidence="13" id="KW-1185">Reference proteome</keyword>
<name>A0ABT6AX99_9BURK</name>
<keyword evidence="6 8" id="KW-0472">Membrane</keyword>
<feature type="transmembrane region" description="Helical" evidence="8">
    <location>
        <begin position="344"/>
        <end position="365"/>
    </location>
</feature>
<dbReference type="InterPro" id="IPR049278">
    <property type="entry name" value="MS_channel_C"/>
</dbReference>
<feature type="domain" description="Mechanosensitive ion channel MscS" evidence="9">
    <location>
        <begin position="526"/>
        <end position="590"/>
    </location>
</feature>
<evidence type="ECO:0000259" key="11">
    <source>
        <dbReference type="Pfam" id="PF21088"/>
    </source>
</evidence>
<evidence type="ECO:0000313" key="12">
    <source>
        <dbReference type="EMBL" id="MDF3837232.1"/>
    </source>
</evidence>
<dbReference type="RefSeq" id="WP_276267507.1">
    <property type="nucleotide sequence ID" value="NZ_JARJLM010000491.1"/>
</dbReference>
<evidence type="ECO:0000256" key="8">
    <source>
        <dbReference type="SAM" id="Phobius"/>
    </source>
</evidence>
<evidence type="ECO:0000259" key="9">
    <source>
        <dbReference type="Pfam" id="PF00924"/>
    </source>
</evidence>
<feature type="transmembrane region" description="Helical" evidence="8">
    <location>
        <begin position="386"/>
        <end position="406"/>
    </location>
</feature>
<dbReference type="InterPro" id="IPR010920">
    <property type="entry name" value="LSM_dom_sf"/>
</dbReference>
<comment type="similarity">
    <text evidence="2">Belongs to the MscS (TC 1.A.23) family.</text>
</comment>
<dbReference type="Pfam" id="PF21082">
    <property type="entry name" value="MS_channel_3rd"/>
    <property type="match status" value="1"/>
</dbReference>
<sequence>MKADAAPASQPSASAPLAQSLDQVITTLQSDKDRKALVDQLQTLRKGIDAGAASAPAPGLLGALAEAVDHLDTRIRKDTGPWHYWRWRAGFAGEEWHNALTLGGTRSAMVSLREFATVLAAWLLAGGLLLELGRRVRNRRLQPRAHAELPAVPSWVDVGMYMLRRVAPWVVAFALAMMLSGTVFGRSPASVAGMVIAYSVVAGAVLGAVCQVIFALFSSAHRAHAVRDLLLHSRGLLFATGILAALGDVTTDARVVAPLGTNLSALISTVANLAAALLIACFTLRFRRQIGQIIANRPLAFRQAHPAIMDLLRLLGAAWHLPVLAVVVASVAGTVLATGHADEFLRRTVASVALFVAALLLTLVTGRSPKATRRPPRIRDRQRSAYLARFGRFAVALVRVVIWFAFLELGSRIWGVSLISVAESTSVGKRISEAVFSVTSTVLLSWLAWLLVDTAITQTLTPSHSRGQPPSLRAKTILPLVRNALFVTLLVITLIVVLANLGVNVTPLLAGAGVVGLAIGFGAQSLVQDLITGLFIVVEDSIAVGDSVELPDHAGTVEAMTIRTVKLRDGKGALHVLPYSQIKAIKNLSRGYAYAVFNIGVAYGSDLEQAIELIRETGAEVSRDFRYARNLLSALDILGLDRFDPNGSVILAQFKTRPLTQAEITRAFNVRLKRKFDQHGISMATQRVTVQVEEPALPASRASGMAAGTSGAGAVAQDAPKPG</sequence>
<proteinExistence type="inferred from homology"/>
<comment type="caution">
    <text evidence="12">The sequence shown here is derived from an EMBL/GenBank/DDBJ whole genome shotgun (WGS) entry which is preliminary data.</text>
</comment>
<evidence type="ECO:0000256" key="2">
    <source>
        <dbReference type="ARBA" id="ARBA00008017"/>
    </source>
</evidence>
<feature type="transmembrane region" description="Helical" evidence="8">
    <location>
        <begin position="196"/>
        <end position="217"/>
    </location>
</feature>
<evidence type="ECO:0000259" key="10">
    <source>
        <dbReference type="Pfam" id="PF21082"/>
    </source>
</evidence>
<feature type="compositionally biased region" description="Low complexity" evidence="7">
    <location>
        <begin position="701"/>
        <end position="716"/>
    </location>
</feature>
<evidence type="ECO:0000256" key="6">
    <source>
        <dbReference type="ARBA" id="ARBA00023136"/>
    </source>
</evidence>
<evidence type="ECO:0000256" key="4">
    <source>
        <dbReference type="ARBA" id="ARBA00022692"/>
    </source>
</evidence>
<protein>
    <submittedName>
        <fullName evidence="12">Mechanosensitive ion channel family protein</fullName>
    </submittedName>
</protein>
<feature type="domain" description="Mechanosensitive ion channel transmembrane helices 2/3" evidence="11">
    <location>
        <begin position="484"/>
        <end position="524"/>
    </location>
</feature>
<gene>
    <name evidence="12" type="ORF">P3W85_30385</name>
</gene>
<feature type="transmembrane region" description="Helical" evidence="8">
    <location>
        <begin position="477"/>
        <end position="499"/>
    </location>
</feature>
<comment type="subcellular location">
    <subcellularLocation>
        <location evidence="1">Cell membrane</location>
        <topology evidence="1">Multi-pass membrane protein</topology>
    </subcellularLocation>
</comment>
<dbReference type="PANTHER" id="PTHR30460">
    <property type="entry name" value="MODERATE CONDUCTANCE MECHANOSENSITIVE CHANNEL YBIO"/>
    <property type="match status" value="1"/>
</dbReference>
<evidence type="ECO:0000256" key="3">
    <source>
        <dbReference type="ARBA" id="ARBA00022475"/>
    </source>
</evidence>
<dbReference type="SUPFAM" id="SSF82689">
    <property type="entry name" value="Mechanosensitive channel protein MscS (YggB), C-terminal domain"/>
    <property type="match status" value="1"/>
</dbReference>
<evidence type="ECO:0000256" key="7">
    <source>
        <dbReference type="SAM" id="MobiDB-lite"/>
    </source>
</evidence>
<dbReference type="InterPro" id="IPR023408">
    <property type="entry name" value="MscS_beta-dom_sf"/>
</dbReference>
<feature type="transmembrane region" description="Helical" evidence="8">
    <location>
        <begin position="166"/>
        <end position="184"/>
    </location>
</feature>
<dbReference type="PANTHER" id="PTHR30460:SF0">
    <property type="entry name" value="MODERATE CONDUCTANCE MECHANOSENSITIVE CHANNEL YBIO"/>
    <property type="match status" value="1"/>
</dbReference>
<dbReference type="Pfam" id="PF21088">
    <property type="entry name" value="MS_channel_1st"/>
    <property type="match status" value="1"/>
</dbReference>
<accession>A0ABT6AX99</accession>
<dbReference type="InterPro" id="IPR011066">
    <property type="entry name" value="MscS_channel_C_sf"/>
</dbReference>
<reference evidence="12 13" key="1">
    <citation type="submission" date="2023-03" db="EMBL/GenBank/DDBJ databases">
        <title>Draft assemblies of triclosan tolerant bacteria isolated from returned activated sludge.</title>
        <authorList>
            <person name="Van Hamelsveld S."/>
        </authorList>
    </citation>
    <scope>NUCLEOTIDE SEQUENCE [LARGE SCALE GENOMIC DNA]</scope>
    <source>
        <strain evidence="12 13">GW210010_S58</strain>
    </source>
</reference>
<dbReference type="Proteomes" id="UP001216674">
    <property type="component" value="Unassembled WGS sequence"/>
</dbReference>
<dbReference type="EMBL" id="JARJLM010000491">
    <property type="protein sequence ID" value="MDF3837232.1"/>
    <property type="molecule type" value="Genomic_DNA"/>
</dbReference>
<feature type="transmembrane region" description="Helical" evidence="8">
    <location>
        <begin position="115"/>
        <end position="133"/>
    </location>
</feature>
<dbReference type="InterPro" id="IPR049142">
    <property type="entry name" value="MS_channel_1st"/>
</dbReference>